<dbReference type="Proteomes" id="UP000314980">
    <property type="component" value="Unassembled WGS sequence"/>
</dbReference>
<reference evidence="6" key="3">
    <citation type="submission" date="2025-09" db="UniProtKB">
        <authorList>
            <consortium name="Ensembl"/>
        </authorList>
    </citation>
    <scope>IDENTIFICATION</scope>
</reference>
<dbReference type="STRING" id="8187.ENSLCAP00010039045"/>
<dbReference type="Ensembl" id="ENSLCAT00010039965.1">
    <property type="protein sequence ID" value="ENSLCAP00010039045.1"/>
    <property type="gene ID" value="ENSLCAG00010018261.1"/>
</dbReference>
<proteinExistence type="predicted"/>
<dbReference type="InterPro" id="IPR036028">
    <property type="entry name" value="SH3-like_dom_sf"/>
</dbReference>
<dbReference type="InterPro" id="IPR050729">
    <property type="entry name" value="Rho-GAP"/>
</dbReference>
<accession>A0A4W6EJ00</accession>
<keyword evidence="4" id="KW-1133">Transmembrane helix</keyword>
<dbReference type="PANTHER" id="PTHR23176:SF104">
    <property type="entry name" value="RHO GTPASE-ACTIVATING PROTEIN 27"/>
    <property type="match status" value="1"/>
</dbReference>
<keyword evidence="1 3" id="KW-0728">SH3 domain</keyword>
<dbReference type="InterPro" id="IPR001452">
    <property type="entry name" value="SH3_domain"/>
</dbReference>
<evidence type="ECO:0000256" key="1">
    <source>
        <dbReference type="ARBA" id="ARBA00022443"/>
    </source>
</evidence>
<evidence type="ECO:0000259" key="5">
    <source>
        <dbReference type="PROSITE" id="PS50002"/>
    </source>
</evidence>
<dbReference type="Pfam" id="PF00018">
    <property type="entry name" value="SH3_1"/>
    <property type="match status" value="1"/>
</dbReference>
<dbReference type="GO" id="GO:0005737">
    <property type="term" value="C:cytoplasm"/>
    <property type="evidence" value="ECO:0007669"/>
    <property type="project" value="TreeGrafter"/>
</dbReference>
<feature type="transmembrane region" description="Helical" evidence="4">
    <location>
        <begin position="132"/>
        <end position="153"/>
    </location>
</feature>
<keyword evidence="7" id="KW-1185">Reference proteome</keyword>
<keyword evidence="2" id="KW-0343">GTPase activation</keyword>
<dbReference type="Gene3D" id="2.30.30.40">
    <property type="entry name" value="SH3 Domains"/>
    <property type="match status" value="1"/>
</dbReference>
<reference evidence="7" key="1">
    <citation type="submission" date="2015-09" db="EMBL/GenBank/DDBJ databases">
        <authorList>
            <person name="Sai Rama Sridatta P."/>
        </authorList>
    </citation>
    <scope>NUCLEOTIDE SEQUENCE [LARGE SCALE GENOMIC DNA]</scope>
</reference>
<keyword evidence="4" id="KW-0812">Transmembrane</keyword>
<keyword evidence="4" id="KW-0472">Membrane</keyword>
<evidence type="ECO:0000313" key="7">
    <source>
        <dbReference type="Proteomes" id="UP000314980"/>
    </source>
</evidence>
<protein>
    <recommendedName>
        <fullName evidence="5">SH3 domain-containing protein</fullName>
    </recommendedName>
</protein>
<evidence type="ECO:0000256" key="4">
    <source>
        <dbReference type="SAM" id="Phobius"/>
    </source>
</evidence>
<dbReference type="GeneTree" id="ENSGT00950000182860"/>
<evidence type="ECO:0000256" key="2">
    <source>
        <dbReference type="ARBA" id="ARBA00022468"/>
    </source>
</evidence>
<dbReference type="PANTHER" id="PTHR23176">
    <property type="entry name" value="RHO/RAC/CDC GTPASE-ACTIVATING PROTEIN"/>
    <property type="match status" value="1"/>
</dbReference>
<evidence type="ECO:0000313" key="6">
    <source>
        <dbReference type="Ensembl" id="ENSLCAP00010039045.1"/>
    </source>
</evidence>
<sequence>MHQSMELVSVQYEYEYTAKDGHHVSIKPNESYILVSKTNEHWWHVRKDLDTKPFYIPAQYVKEVQSHTGDSPGANNSKLLDITDVTPCRGTTVIRMTALDPSRETYRFSTFGLCENIPDVKPNKSEGVRKRLLAFLCGVWSLPTWVLSGYTGFHPHPRDMQVRVNW</sequence>
<organism evidence="6 7">
    <name type="scientific">Lates calcarifer</name>
    <name type="common">Barramundi</name>
    <name type="synonym">Holocentrus calcarifer</name>
    <dbReference type="NCBI Taxonomy" id="8187"/>
    <lineage>
        <taxon>Eukaryota</taxon>
        <taxon>Metazoa</taxon>
        <taxon>Chordata</taxon>
        <taxon>Craniata</taxon>
        <taxon>Vertebrata</taxon>
        <taxon>Euteleostomi</taxon>
        <taxon>Actinopterygii</taxon>
        <taxon>Neopterygii</taxon>
        <taxon>Teleostei</taxon>
        <taxon>Neoteleostei</taxon>
        <taxon>Acanthomorphata</taxon>
        <taxon>Carangaria</taxon>
        <taxon>Carangaria incertae sedis</taxon>
        <taxon>Centropomidae</taxon>
        <taxon>Lates</taxon>
    </lineage>
</organism>
<evidence type="ECO:0000256" key="3">
    <source>
        <dbReference type="PROSITE-ProRule" id="PRU00192"/>
    </source>
</evidence>
<dbReference type="InParanoid" id="A0A4W6EJ00"/>
<dbReference type="AlphaFoldDB" id="A0A4W6EJ00"/>
<name>A0A4W6EJ00_LATCA</name>
<dbReference type="GO" id="GO:0005096">
    <property type="term" value="F:GTPase activator activity"/>
    <property type="evidence" value="ECO:0007669"/>
    <property type="project" value="UniProtKB-KW"/>
</dbReference>
<dbReference type="SUPFAM" id="SSF50044">
    <property type="entry name" value="SH3-domain"/>
    <property type="match status" value="1"/>
</dbReference>
<feature type="domain" description="SH3" evidence="5">
    <location>
        <begin position="3"/>
        <end position="66"/>
    </location>
</feature>
<dbReference type="PROSITE" id="PS50002">
    <property type="entry name" value="SH3"/>
    <property type="match status" value="1"/>
</dbReference>
<reference evidence="6" key="2">
    <citation type="submission" date="2025-08" db="UniProtKB">
        <authorList>
            <consortium name="Ensembl"/>
        </authorList>
    </citation>
    <scope>IDENTIFICATION</scope>
</reference>